<evidence type="ECO:0000256" key="3">
    <source>
        <dbReference type="ARBA" id="ARBA00022771"/>
    </source>
</evidence>
<evidence type="ECO:0000313" key="8">
    <source>
        <dbReference type="EMBL" id="KAA1124181.1"/>
    </source>
</evidence>
<evidence type="ECO:0000256" key="5">
    <source>
        <dbReference type="ARBA" id="ARBA00023242"/>
    </source>
</evidence>
<name>A0A5B0REB0_PUCGR</name>
<organism evidence="8 9">
    <name type="scientific">Puccinia graminis f. sp. tritici</name>
    <dbReference type="NCBI Taxonomy" id="56615"/>
    <lineage>
        <taxon>Eukaryota</taxon>
        <taxon>Fungi</taxon>
        <taxon>Dikarya</taxon>
        <taxon>Basidiomycota</taxon>
        <taxon>Pucciniomycotina</taxon>
        <taxon>Pucciniomycetes</taxon>
        <taxon>Pucciniales</taxon>
        <taxon>Pucciniaceae</taxon>
        <taxon>Puccinia</taxon>
    </lineage>
</organism>
<sequence length="433" mass="48973">MQIIILDEVEDGENKQADVQELDSNIEEFDNDEELEEIDPDDASNHNSSTEDESPSLAPAEGGIGHTLMKVDYICQRVSSLSAQQREFKLVSKKLGYNGPQLIAGYRIRWNVAYNSWQQAYQARKVIDHILDDESKKFAGRSAATHYFKGYEISKKEWENINSLTQVLEGDGPNSSMILYEYYRLIDNLEKRKKNHDFTVLQAMFDPMIVVAKKYLALASECSPILLATILHPAWRLSLIRDKFVAHSAVAEELLRTTFKAKIKAHKKMMPQVTTPESSAESDEDKFNYYPEKSGASQEDKKLKKYIEGQWPLSKKADPLQWWKLHALEFPRLALIARDVLACAGSSETVERTFSAAADVCQPGRSLAAPTIERCVSSHMWLRNAIKASGPFAEAQSVIDTATGNKKFKSYIANENKKYEANKIKHVGESIKK</sequence>
<proteinExistence type="predicted"/>
<accession>A0A5B0REB0</accession>
<keyword evidence="2" id="KW-0479">Metal-binding</keyword>
<dbReference type="Proteomes" id="UP000325313">
    <property type="component" value="Unassembled WGS sequence"/>
</dbReference>
<comment type="subcellular location">
    <subcellularLocation>
        <location evidence="1">Nucleus</location>
    </subcellularLocation>
</comment>
<dbReference type="InterPro" id="IPR052035">
    <property type="entry name" value="ZnF_BED_domain_contain"/>
</dbReference>
<dbReference type="AlphaFoldDB" id="A0A5B0REB0"/>
<dbReference type="GO" id="GO:0005634">
    <property type="term" value="C:nucleus"/>
    <property type="evidence" value="ECO:0007669"/>
    <property type="project" value="UniProtKB-SubCell"/>
</dbReference>
<feature type="region of interest" description="Disordered" evidence="6">
    <location>
        <begin position="270"/>
        <end position="293"/>
    </location>
</feature>
<keyword evidence="4" id="KW-0862">Zinc</keyword>
<keyword evidence="3" id="KW-0863">Zinc-finger</keyword>
<dbReference type="GO" id="GO:0046983">
    <property type="term" value="F:protein dimerization activity"/>
    <property type="evidence" value="ECO:0007669"/>
    <property type="project" value="InterPro"/>
</dbReference>
<evidence type="ECO:0000313" key="9">
    <source>
        <dbReference type="Proteomes" id="UP000325313"/>
    </source>
</evidence>
<keyword evidence="5" id="KW-0539">Nucleus</keyword>
<feature type="region of interest" description="Disordered" evidence="6">
    <location>
        <begin position="29"/>
        <end position="61"/>
    </location>
</feature>
<dbReference type="PANTHER" id="PTHR46481">
    <property type="entry name" value="ZINC FINGER BED DOMAIN-CONTAINING PROTEIN 4"/>
    <property type="match status" value="1"/>
</dbReference>
<comment type="caution">
    <text evidence="8">The sequence shown here is derived from an EMBL/GenBank/DDBJ whole genome shotgun (WGS) entry which is preliminary data.</text>
</comment>
<protein>
    <recommendedName>
        <fullName evidence="7">HAT C-terminal dimerisation domain-containing protein</fullName>
    </recommendedName>
</protein>
<dbReference type="SUPFAM" id="SSF53098">
    <property type="entry name" value="Ribonuclease H-like"/>
    <property type="match status" value="1"/>
</dbReference>
<dbReference type="GO" id="GO:0008270">
    <property type="term" value="F:zinc ion binding"/>
    <property type="evidence" value="ECO:0007669"/>
    <property type="project" value="UniProtKB-KW"/>
</dbReference>
<dbReference type="PANTHER" id="PTHR46481:SF10">
    <property type="entry name" value="ZINC FINGER BED DOMAIN-CONTAINING PROTEIN 39"/>
    <property type="match status" value="1"/>
</dbReference>
<reference evidence="8 9" key="1">
    <citation type="submission" date="2019-05" db="EMBL/GenBank/DDBJ databases">
        <title>Emergence of the Ug99 lineage of the wheat stem rust pathogen through somatic hybridization.</title>
        <authorList>
            <person name="Li F."/>
            <person name="Upadhyaya N.M."/>
            <person name="Sperschneider J."/>
            <person name="Matny O."/>
            <person name="Nguyen-Phuc H."/>
            <person name="Mago R."/>
            <person name="Raley C."/>
            <person name="Miller M.E."/>
            <person name="Silverstein K.A.T."/>
            <person name="Henningsen E."/>
            <person name="Hirsch C.D."/>
            <person name="Visser B."/>
            <person name="Pretorius Z.A."/>
            <person name="Steffenson B.J."/>
            <person name="Schwessinger B."/>
            <person name="Dodds P.N."/>
            <person name="Figueroa M."/>
        </authorList>
    </citation>
    <scope>NUCLEOTIDE SEQUENCE [LARGE SCALE GENOMIC DNA]</scope>
    <source>
        <strain evidence="8 9">Ug99</strain>
    </source>
</reference>
<evidence type="ECO:0000256" key="6">
    <source>
        <dbReference type="SAM" id="MobiDB-lite"/>
    </source>
</evidence>
<evidence type="ECO:0000259" key="7">
    <source>
        <dbReference type="Pfam" id="PF05699"/>
    </source>
</evidence>
<dbReference type="Pfam" id="PF05699">
    <property type="entry name" value="Dimer_Tnp_hAT"/>
    <property type="match status" value="1"/>
</dbReference>
<evidence type="ECO:0000256" key="1">
    <source>
        <dbReference type="ARBA" id="ARBA00004123"/>
    </source>
</evidence>
<dbReference type="EMBL" id="VDEP01000205">
    <property type="protein sequence ID" value="KAA1124181.1"/>
    <property type="molecule type" value="Genomic_DNA"/>
</dbReference>
<feature type="domain" description="HAT C-terminal dimerisation" evidence="7">
    <location>
        <begin position="312"/>
        <end position="366"/>
    </location>
</feature>
<dbReference type="InterPro" id="IPR012337">
    <property type="entry name" value="RNaseH-like_sf"/>
</dbReference>
<feature type="compositionally biased region" description="Acidic residues" evidence="6">
    <location>
        <begin position="29"/>
        <end position="42"/>
    </location>
</feature>
<dbReference type="InterPro" id="IPR008906">
    <property type="entry name" value="HATC_C_dom"/>
</dbReference>
<gene>
    <name evidence="8" type="ORF">PGTUg99_031970</name>
</gene>
<evidence type="ECO:0000256" key="4">
    <source>
        <dbReference type="ARBA" id="ARBA00022833"/>
    </source>
</evidence>
<evidence type="ECO:0000256" key="2">
    <source>
        <dbReference type="ARBA" id="ARBA00022723"/>
    </source>
</evidence>